<proteinExistence type="predicted"/>
<organism evidence="1 2">
    <name type="scientific">Panicum virgatum</name>
    <name type="common">Blackwell switchgrass</name>
    <dbReference type="NCBI Taxonomy" id="38727"/>
    <lineage>
        <taxon>Eukaryota</taxon>
        <taxon>Viridiplantae</taxon>
        <taxon>Streptophyta</taxon>
        <taxon>Embryophyta</taxon>
        <taxon>Tracheophyta</taxon>
        <taxon>Spermatophyta</taxon>
        <taxon>Magnoliopsida</taxon>
        <taxon>Liliopsida</taxon>
        <taxon>Poales</taxon>
        <taxon>Poaceae</taxon>
        <taxon>PACMAD clade</taxon>
        <taxon>Panicoideae</taxon>
        <taxon>Panicodae</taxon>
        <taxon>Paniceae</taxon>
        <taxon>Panicinae</taxon>
        <taxon>Panicum</taxon>
        <taxon>Panicum sect. Hiantes</taxon>
    </lineage>
</organism>
<dbReference type="EMBL" id="CM029052">
    <property type="protein sequence ID" value="KAG2558320.1"/>
    <property type="molecule type" value="Genomic_DNA"/>
</dbReference>
<evidence type="ECO:0000313" key="1">
    <source>
        <dbReference type="EMBL" id="KAG2558320.1"/>
    </source>
</evidence>
<evidence type="ECO:0000313" key="2">
    <source>
        <dbReference type="Proteomes" id="UP000823388"/>
    </source>
</evidence>
<gene>
    <name evidence="1" type="ORF">PVAP13_8NG109501</name>
</gene>
<reference evidence="1" key="1">
    <citation type="submission" date="2020-05" db="EMBL/GenBank/DDBJ databases">
        <title>WGS assembly of Panicum virgatum.</title>
        <authorList>
            <person name="Lovell J.T."/>
            <person name="Jenkins J."/>
            <person name="Shu S."/>
            <person name="Juenger T.E."/>
            <person name="Schmutz J."/>
        </authorList>
    </citation>
    <scope>NUCLEOTIDE SEQUENCE</scope>
    <source>
        <strain evidence="1">AP13</strain>
    </source>
</reference>
<dbReference type="Proteomes" id="UP000823388">
    <property type="component" value="Chromosome 8N"/>
</dbReference>
<protein>
    <submittedName>
        <fullName evidence="1">Uncharacterized protein</fullName>
    </submittedName>
</protein>
<keyword evidence="2" id="KW-1185">Reference proteome</keyword>
<name>A0A8T0P9L9_PANVG</name>
<comment type="caution">
    <text evidence="1">The sequence shown here is derived from an EMBL/GenBank/DDBJ whole genome shotgun (WGS) entry which is preliminary data.</text>
</comment>
<accession>A0A8T0P9L9</accession>
<sequence length="155" mass="18180">MNRLQPDPFEDGEREDRDDVVALGYARFCRSRQLELSVKNKKNDWELCDICFFHKDKSKLFLKKKLKEHCEVLHGGGFLCQRRGCMIRCKTLGEAGLHYYYLHEQRYQGNELLHSFTELNVPWTAIPYSWVSSDMLSFLALDCRLVALSFGAAWH</sequence>
<dbReference type="AlphaFoldDB" id="A0A8T0P9L9"/>